<gene>
    <name evidence="1" type="ORF">PTSG_05556</name>
</gene>
<proteinExistence type="predicted"/>
<evidence type="ECO:0000313" key="2">
    <source>
        <dbReference type="Proteomes" id="UP000007799"/>
    </source>
</evidence>
<dbReference type="GeneID" id="16074001"/>
<dbReference type="Proteomes" id="UP000007799">
    <property type="component" value="Unassembled WGS sequence"/>
</dbReference>
<dbReference type="KEGG" id="sre:PTSG_05556"/>
<protein>
    <submittedName>
        <fullName evidence="1">Uncharacterized protein</fullName>
    </submittedName>
</protein>
<accession>F2UBJ5</accession>
<dbReference type="EMBL" id="GL832967">
    <property type="protein sequence ID" value="EGD73861.1"/>
    <property type="molecule type" value="Genomic_DNA"/>
</dbReference>
<evidence type="ECO:0000313" key="1">
    <source>
        <dbReference type="EMBL" id="EGD73861.1"/>
    </source>
</evidence>
<dbReference type="InParanoid" id="F2UBJ5"/>
<name>F2UBJ5_SALR5</name>
<keyword evidence="2" id="KW-1185">Reference proteome</keyword>
<organism evidence="2">
    <name type="scientific">Salpingoeca rosetta (strain ATCC 50818 / BSB-021)</name>
    <dbReference type="NCBI Taxonomy" id="946362"/>
    <lineage>
        <taxon>Eukaryota</taxon>
        <taxon>Choanoflagellata</taxon>
        <taxon>Craspedida</taxon>
        <taxon>Salpingoecidae</taxon>
        <taxon>Salpingoeca</taxon>
    </lineage>
</organism>
<dbReference type="AlphaFoldDB" id="F2UBJ5"/>
<reference evidence="1" key="1">
    <citation type="submission" date="2009-08" db="EMBL/GenBank/DDBJ databases">
        <title>Annotation of Salpingoeca rosetta.</title>
        <authorList>
            <consortium name="The Broad Institute Genome Sequencing Platform"/>
            <person name="Russ C."/>
            <person name="Cuomo C."/>
            <person name="Burger G."/>
            <person name="Gray M.W."/>
            <person name="Holland P.W.H."/>
            <person name="King N."/>
            <person name="Lang F.B.F."/>
            <person name="Roger A.J."/>
            <person name="Ruiz-Trillo I."/>
            <person name="Young S.K."/>
            <person name="Zeng Q."/>
            <person name="Gargeya S."/>
            <person name="Alvarado L."/>
            <person name="Berlin A."/>
            <person name="Chapman S.B."/>
            <person name="Chen Z."/>
            <person name="Freedman E."/>
            <person name="Gellesch M."/>
            <person name="Goldberg J."/>
            <person name="Griggs A."/>
            <person name="Gujja S."/>
            <person name="Heilman E."/>
            <person name="Heiman D."/>
            <person name="Howarth C."/>
            <person name="Mehta T."/>
            <person name="Neiman D."/>
            <person name="Pearson M."/>
            <person name="Roberts A."/>
            <person name="Saif S."/>
            <person name="Shea T."/>
            <person name="Shenoy N."/>
            <person name="Sisk P."/>
            <person name="Stolte C."/>
            <person name="Sykes S."/>
            <person name="White J."/>
            <person name="Yandava C."/>
            <person name="Haas B."/>
            <person name="Nusbaum C."/>
            <person name="Birren B."/>
        </authorList>
    </citation>
    <scope>NUCLEOTIDE SEQUENCE [LARGE SCALE GENOMIC DNA]</scope>
    <source>
        <strain evidence="1">ATCC 50818</strain>
    </source>
</reference>
<sequence length="96" mass="10989">MLLFECAAFIDCWVVSHVTQGWLTETHTTEEMEDYLGKRSYEESSCYEAEDNSAQQGPAAGEKRSCEQGFSWWTCMMYSMPQQEVVVSKKTGNLLQ</sequence>
<dbReference type="RefSeq" id="XP_004993424.1">
    <property type="nucleotide sequence ID" value="XM_004993367.1"/>
</dbReference>